<proteinExistence type="inferred from homology"/>
<feature type="compositionally biased region" description="Basic and acidic residues" evidence="7">
    <location>
        <begin position="83"/>
        <end position="92"/>
    </location>
</feature>
<feature type="region of interest" description="Disordered" evidence="7">
    <location>
        <begin position="1"/>
        <end position="165"/>
    </location>
</feature>
<dbReference type="InterPro" id="IPR009292">
    <property type="entry name" value="RRP36"/>
</dbReference>
<dbReference type="Pfam" id="PF06102">
    <property type="entry name" value="RRP36"/>
    <property type="match status" value="1"/>
</dbReference>
<feature type="compositionally biased region" description="Polar residues" evidence="7">
    <location>
        <begin position="153"/>
        <end position="162"/>
    </location>
</feature>
<evidence type="ECO:0000256" key="1">
    <source>
        <dbReference type="ARBA" id="ARBA00004604"/>
    </source>
</evidence>
<evidence type="ECO:0000256" key="4">
    <source>
        <dbReference type="ARBA" id="ARBA00022552"/>
    </source>
</evidence>
<comment type="caution">
    <text evidence="8">The sequence shown here is derived from an EMBL/GenBank/DDBJ whole genome shotgun (WGS) entry which is preliminary data.</text>
</comment>
<dbReference type="Proteomes" id="UP001165085">
    <property type="component" value="Unassembled WGS sequence"/>
</dbReference>
<comment type="similarity">
    <text evidence="2 6">Belongs to the RRP36 family.</text>
</comment>
<dbReference type="OrthoDB" id="448446at2759"/>
<feature type="compositionally biased region" description="Acidic residues" evidence="7">
    <location>
        <begin position="31"/>
        <end position="65"/>
    </location>
</feature>
<reference evidence="9" key="1">
    <citation type="journal article" date="2023" name="Commun. Biol.">
        <title>Genome analysis of Parmales, the sister group of diatoms, reveals the evolutionary specialization of diatoms from phago-mixotrophs to photoautotrophs.</title>
        <authorList>
            <person name="Ban H."/>
            <person name="Sato S."/>
            <person name="Yoshikawa S."/>
            <person name="Yamada K."/>
            <person name="Nakamura Y."/>
            <person name="Ichinomiya M."/>
            <person name="Sato N."/>
            <person name="Blanc-Mathieu R."/>
            <person name="Endo H."/>
            <person name="Kuwata A."/>
            <person name="Ogata H."/>
        </authorList>
    </citation>
    <scope>NUCLEOTIDE SEQUENCE [LARGE SCALE GENOMIC DNA]</scope>
    <source>
        <strain evidence="9">NIES 3701</strain>
    </source>
</reference>
<accession>A0A9W6ZKN2</accession>
<dbReference type="GO" id="GO:0005730">
    <property type="term" value="C:nucleolus"/>
    <property type="evidence" value="ECO:0007669"/>
    <property type="project" value="UniProtKB-SubCell"/>
</dbReference>
<comment type="subcellular location">
    <subcellularLocation>
        <location evidence="1 6">Nucleus</location>
        <location evidence="1 6">Nucleolus</location>
    </subcellularLocation>
</comment>
<gene>
    <name evidence="8" type="ORF">TrST_g3040</name>
</gene>
<keyword evidence="9" id="KW-1185">Reference proteome</keyword>
<evidence type="ECO:0000313" key="9">
    <source>
        <dbReference type="Proteomes" id="UP001165085"/>
    </source>
</evidence>
<comment type="subunit">
    <text evidence="6">Associates with 90S and pre-40S pre-ribosomal particles.</text>
</comment>
<keyword evidence="3 6" id="KW-0690">Ribosome biogenesis</keyword>
<dbReference type="GO" id="GO:0000462">
    <property type="term" value="P:maturation of SSU-rRNA from tricistronic rRNA transcript (SSU-rRNA, 5.8S rRNA, LSU-rRNA)"/>
    <property type="evidence" value="ECO:0007669"/>
    <property type="project" value="TreeGrafter"/>
</dbReference>
<evidence type="ECO:0000313" key="8">
    <source>
        <dbReference type="EMBL" id="GMH56142.1"/>
    </source>
</evidence>
<keyword evidence="5 6" id="KW-0539">Nucleus</keyword>
<feature type="region of interest" description="Disordered" evidence="7">
    <location>
        <begin position="300"/>
        <end position="330"/>
    </location>
</feature>
<evidence type="ECO:0000256" key="6">
    <source>
        <dbReference type="RuleBase" id="RU368027"/>
    </source>
</evidence>
<name>A0A9W6ZKN2_9STRA</name>
<evidence type="ECO:0000256" key="3">
    <source>
        <dbReference type="ARBA" id="ARBA00022517"/>
    </source>
</evidence>
<organism evidence="8 9">
    <name type="scientific">Triparma strigata</name>
    <dbReference type="NCBI Taxonomy" id="1606541"/>
    <lineage>
        <taxon>Eukaryota</taxon>
        <taxon>Sar</taxon>
        <taxon>Stramenopiles</taxon>
        <taxon>Ochrophyta</taxon>
        <taxon>Bolidophyceae</taxon>
        <taxon>Parmales</taxon>
        <taxon>Triparmaceae</taxon>
        <taxon>Triparma</taxon>
    </lineage>
</organism>
<comment type="function">
    <text evidence="6">Component of the 90S pre-ribosome involved in the maturation of rRNAs. Required for early cleavages of the pre-RNAs in the 40S ribosomal subunit maturation pathway.</text>
</comment>
<dbReference type="GO" id="GO:0030686">
    <property type="term" value="C:90S preribosome"/>
    <property type="evidence" value="ECO:0007669"/>
    <property type="project" value="TreeGrafter"/>
</dbReference>
<evidence type="ECO:0000256" key="7">
    <source>
        <dbReference type="SAM" id="MobiDB-lite"/>
    </source>
</evidence>
<protein>
    <recommendedName>
        <fullName evidence="6">rRNA biogenesis protein RRP36</fullName>
    </recommendedName>
</protein>
<sequence length="330" mass="36812">MALEYDPASSGSDNDSEVEDAPNYPSTFDELPTDESDASDEDSDGDSEGESDDKDSSDSDSDSGADPDTANMSLAERLAASQERGRVAVKKDGKNKKRSLKSMLGSEKDEITLTSPTSKKPSSKDEKKKKKSKHAPTEVSSSRKAYFERGAPQMNNNGTKSFGANMFKGSVDPRFNSMSGNMNVDGFEKGYKFLEEVEENEIKALKEKIKAGQVKGKKGQKARKRLCTSVDDLPAQQEELKRLLNNRGERIRSQVERSAKRAVKKKLRANVENGGKAYFLKKRDMRKEIVEAKFEELRKRGGDKAVKKAIEKRRKKNSNKDHLKMPTVRK</sequence>
<keyword evidence="6" id="KW-0687">Ribonucleoprotein</keyword>
<keyword evidence="4 6" id="KW-0698">rRNA processing</keyword>
<dbReference type="EMBL" id="BRXY01000038">
    <property type="protein sequence ID" value="GMH56142.1"/>
    <property type="molecule type" value="Genomic_DNA"/>
</dbReference>
<dbReference type="PANTHER" id="PTHR21738">
    <property type="entry name" value="RIBOSOMAL RNA PROCESSING PROTEIN 36 HOMOLOG"/>
    <property type="match status" value="1"/>
</dbReference>
<evidence type="ECO:0000256" key="2">
    <source>
        <dbReference type="ARBA" id="ARBA00009418"/>
    </source>
</evidence>
<evidence type="ECO:0000256" key="5">
    <source>
        <dbReference type="ARBA" id="ARBA00023242"/>
    </source>
</evidence>
<dbReference type="PANTHER" id="PTHR21738:SF0">
    <property type="entry name" value="RIBOSOMAL RNA PROCESSING PROTEIN 36 HOMOLOG"/>
    <property type="match status" value="1"/>
</dbReference>
<dbReference type="AlphaFoldDB" id="A0A9W6ZKN2"/>
<feature type="compositionally biased region" description="Basic and acidic residues" evidence="7">
    <location>
        <begin position="300"/>
        <end position="309"/>
    </location>
</feature>